<accession>E3SNH9</accession>
<evidence type="ECO:0000313" key="2">
    <source>
        <dbReference type="Proteomes" id="UP000006532"/>
    </source>
</evidence>
<proteinExistence type="predicted"/>
<keyword evidence="2" id="KW-1185">Reference proteome</keyword>
<reference evidence="1 2" key="1">
    <citation type="journal article" date="2010" name="Environ. Microbiol.">
        <title>Genomic analysis of oceanic cyanobacterial myoviruses compared with T4-like myoviruses from diverse hosts and environments.</title>
        <authorList>
            <person name="Sullivan M.B."/>
            <person name="Huang K.H."/>
            <person name="Ignacio-Espinoza J.C."/>
            <person name="Berlin A.M."/>
            <person name="Kelly L."/>
            <person name="Weigele P.R."/>
            <person name="DeFrancesco A.S."/>
            <person name="Kern S.E."/>
            <person name="Thompson L.R."/>
            <person name="Young S."/>
            <person name="Yandava C."/>
            <person name="Fu R."/>
            <person name="Krastins B."/>
            <person name="Chase M."/>
            <person name="Sarracino D."/>
            <person name="Osburne M.S."/>
            <person name="Henn M.R."/>
            <person name="Chisholm S.W."/>
        </authorList>
    </citation>
    <scope>NUCLEOTIDE SEQUENCE [LARGE SCALE GENOMIC DNA]</scope>
    <source>
        <strain evidence="1">NATL1A-15</strain>
    </source>
</reference>
<organism evidence="1 2">
    <name type="scientific">Prochlorococcus phage P-SSM7</name>
    <dbReference type="NCBI Taxonomy" id="445688"/>
    <lineage>
        <taxon>Viruses</taxon>
        <taxon>Duplodnaviria</taxon>
        <taxon>Heunggongvirae</taxon>
        <taxon>Uroviricota</taxon>
        <taxon>Caudoviricetes</taxon>
        <taxon>Pantevenvirales</taxon>
        <taxon>Kyanoviridae</taxon>
        <taxon>Palaemonvirus</taxon>
        <taxon>Palaemonvirus pssm7</taxon>
    </lineage>
</organism>
<protein>
    <submittedName>
        <fullName evidence="1">Uncharacterized protein</fullName>
    </submittedName>
</protein>
<gene>
    <name evidence="1" type="ORF">PSSM7_061</name>
</gene>
<name>E3SNH9_9CAUD</name>
<sequence length="55" mass="6225">MTKRLFIPANPNATDSELDAKRIVYPDYRGLPDFNEKLSPTEDKIIQALCEEVSA</sequence>
<dbReference type="EMBL" id="GU071103">
    <property type="protein sequence ID" value="ADO99042.1"/>
    <property type="molecule type" value="Genomic_DNA"/>
</dbReference>
<evidence type="ECO:0000313" key="1">
    <source>
        <dbReference type="EMBL" id="ADO99042.1"/>
    </source>
</evidence>
<dbReference type="GeneID" id="10329544"/>
<dbReference type="KEGG" id="vg:10329544"/>
<dbReference type="RefSeq" id="YP_004324892.1">
    <property type="nucleotide sequence ID" value="NC_015290.1"/>
</dbReference>
<dbReference type="Proteomes" id="UP000006532">
    <property type="component" value="Segment"/>
</dbReference>